<dbReference type="GO" id="GO:0003677">
    <property type="term" value="F:DNA binding"/>
    <property type="evidence" value="ECO:0007669"/>
    <property type="project" value="InterPro"/>
</dbReference>
<protein>
    <submittedName>
        <fullName evidence="3">ISAs1 family transposase</fullName>
    </submittedName>
</protein>
<dbReference type="EMBL" id="AP021857">
    <property type="protein sequence ID" value="BBO21216.1"/>
    <property type="molecule type" value="Genomic_DNA"/>
</dbReference>
<dbReference type="InterPro" id="IPR002559">
    <property type="entry name" value="Transposase_11"/>
</dbReference>
<dbReference type="Proteomes" id="UP000662914">
    <property type="component" value="Chromosome"/>
</dbReference>
<evidence type="ECO:0000313" key="4">
    <source>
        <dbReference type="Proteomes" id="UP000662914"/>
    </source>
</evidence>
<evidence type="ECO:0000259" key="1">
    <source>
        <dbReference type="Pfam" id="PF01609"/>
    </source>
</evidence>
<name>A0A809RYE1_9PROT</name>
<reference evidence="3" key="1">
    <citation type="journal article" name="DNA Res.">
        <title>The physiological potential of anammox bacteria as revealed by their core genome structure.</title>
        <authorList>
            <person name="Okubo T."/>
            <person name="Toyoda A."/>
            <person name="Fukuhara K."/>
            <person name="Uchiyama I."/>
            <person name="Harigaya Y."/>
            <person name="Kuroiwa M."/>
            <person name="Suzuki T."/>
            <person name="Murakami Y."/>
            <person name="Suwa Y."/>
            <person name="Takami H."/>
        </authorList>
    </citation>
    <scope>NUCLEOTIDE SEQUENCE</scope>
    <source>
        <strain evidence="3">317325-3</strain>
    </source>
</reference>
<dbReference type="PANTHER" id="PTHR30298">
    <property type="entry name" value="H REPEAT-ASSOCIATED PREDICTED TRANSPOSASE"/>
    <property type="match status" value="1"/>
</dbReference>
<feature type="domain" description="H repeat-associated protein N-terminal" evidence="2">
    <location>
        <begin position="11"/>
        <end position="97"/>
    </location>
</feature>
<dbReference type="Pfam" id="PF13808">
    <property type="entry name" value="DDE_Tnp_1_assoc"/>
    <property type="match status" value="1"/>
</dbReference>
<gene>
    <name evidence="3" type="ORF">DSYM_19150</name>
</gene>
<dbReference type="AlphaFoldDB" id="A0A809RYE1"/>
<evidence type="ECO:0000259" key="2">
    <source>
        <dbReference type="Pfam" id="PF13808"/>
    </source>
</evidence>
<dbReference type="PANTHER" id="PTHR30298:SF0">
    <property type="entry name" value="PROTEIN YBFL-RELATED"/>
    <property type="match status" value="1"/>
</dbReference>
<dbReference type="GO" id="GO:0004803">
    <property type="term" value="F:transposase activity"/>
    <property type="evidence" value="ECO:0007669"/>
    <property type="project" value="InterPro"/>
</dbReference>
<feature type="domain" description="Transposase IS4-like" evidence="1">
    <location>
        <begin position="107"/>
        <end position="343"/>
    </location>
</feature>
<dbReference type="InterPro" id="IPR047647">
    <property type="entry name" value="ISAs1_transpos"/>
</dbReference>
<proteinExistence type="predicted"/>
<dbReference type="Pfam" id="PF01609">
    <property type="entry name" value="DDE_Tnp_1"/>
    <property type="match status" value="1"/>
</dbReference>
<dbReference type="GO" id="GO:0006313">
    <property type="term" value="P:DNA transposition"/>
    <property type="evidence" value="ECO:0007669"/>
    <property type="project" value="InterPro"/>
</dbReference>
<evidence type="ECO:0000313" key="3">
    <source>
        <dbReference type="EMBL" id="BBO21216.1"/>
    </source>
</evidence>
<sequence>METEGRLRLADVFVSITDPRQAKKTRHDLVEVLVVAVNGVLAGADTFVEIEAWANEKLAWFRRYLKLEHGIPSHDTLGRLFGLICPEQFEAAFRRWVSSVLPALGPDAVVAIDGKTSRRSGKLDAKALHLVSAFAAGAGLVLGQTATAEKSNEKTAIPTLLNTLALEGCVVTIDAMGTQPGIARAIRERGAHYVLAVKDNQPTLAESMREFFDQFQAAPAQRTPHSFFESIEKNHGRLEHRRCYSFGQLDCLHLPASWPDLGSFAVIESERTVKGKTSLERRFYLSSLPADAARAAAAIRQHWAVENQLHWCMDVVFADDQMRARTGHAAHNLAVLKHITMNLIRLDPIPRKGGIKVRRLIAATSDEYRSHLFGMG</sequence>
<dbReference type="KEGG" id="ddz:DSYM_19150"/>
<dbReference type="NCBIfam" id="NF033564">
    <property type="entry name" value="transpos_ISAs1"/>
    <property type="match status" value="1"/>
</dbReference>
<accession>A0A809RYE1</accession>
<dbReference type="InterPro" id="IPR051698">
    <property type="entry name" value="Transposase_11-like"/>
</dbReference>
<dbReference type="InterPro" id="IPR032806">
    <property type="entry name" value="YbfD_N"/>
</dbReference>
<organism evidence="3 4">
    <name type="scientific">Candidatus Desulfobacillus denitrificans</name>
    <dbReference type="NCBI Taxonomy" id="2608985"/>
    <lineage>
        <taxon>Bacteria</taxon>
        <taxon>Pseudomonadati</taxon>
        <taxon>Pseudomonadota</taxon>
        <taxon>Betaproteobacteria</taxon>
        <taxon>Candidatus Desulfobacillus</taxon>
    </lineage>
</organism>